<dbReference type="GO" id="GO:0003712">
    <property type="term" value="F:transcription coregulator activity"/>
    <property type="evidence" value="ECO:0007669"/>
    <property type="project" value="InterPro"/>
</dbReference>
<comment type="subcellular location">
    <subcellularLocation>
        <location evidence="1 6">Nucleus</location>
    </subcellularLocation>
</comment>
<comment type="similarity">
    <text evidence="2 6">Belongs to the Mediator complex subunit 11 family.</text>
</comment>
<dbReference type="PANTHER" id="PTHR22890">
    <property type="entry name" value="MEDIATOR OF RNA POLYMERASE II TRANSCRIPTION SUBUNIT 11"/>
    <property type="match status" value="1"/>
</dbReference>
<evidence type="ECO:0000313" key="10">
    <source>
        <dbReference type="Proteomes" id="UP000580250"/>
    </source>
</evidence>
<dbReference type="GO" id="GO:0016592">
    <property type="term" value="C:mediator complex"/>
    <property type="evidence" value="ECO:0007669"/>
    <property type="project" value="InterPro"/>
</dbReference>
<dbReference type="Gene3D" id="1.10.287.3490">
    <property type="match status" value="1"/>
</dbReference>
<evidence type="ECO:0000256" key="5">
    <source>
        <dbReference type="ARBA" id="ARBA00032011"/>
    </source>
</evidence>
<reference evidence="8 10" key="1">
    <citation type="submission" date="2020-08" db="EMBL/GenBank/DDBJ databases">
        <authorList>
            <person name="Koutsovoulos G."/>
            <person name="Danchin GJ E."/>
        </authorList>
    </citation>
    <scope>NUCLEOTIDE SEQUENCE [LARGE SCALE GENOMIC DNA]</scope>
</reference>
<dbReference type="EMBL" id="CAJEWN010000347">
    <property type="protein sequence ID" value="CAD2179577.1"/>
    <property type="molecule type" value="Genomic_DNA"/>
</dbReference>
<feature type="region of interest" description="Disordered" evidence="7">
    <location>
        <begin position="135"/>
        <end position="162"/>
    </location>
</feature>
<evidence type="ECO:0000313" key="9">
    <source>
        <dbReference type="EMBL" id="CAD2196307.1"/>
    </source>
</evidence>
<keyword evidence="6" id="KW-0010">Activator</keyword>
<dbReference type="GO" id="GO:0006357">
    <property type="term" value="P:regulation of transcription by RNA polymerase II"/>
    <property type="evidence" value="ECO:0007669"/>
    <property type="project" value="InterPro"/>
</dbReference>
<feature type="compositionally biased region" description="Acidic residues" evidence="7">
    <location>
        <begin position="151"/>
        <end position="162"/>
    </location>
</feature>
<comment type="function">
    <text evidence="6">Component of the Mediator complex, a coactivator involved in the regulated transcription of nearly all RNA polymerase II-dependent genes. Mediator functions as a bridge to convey information from gene-specific regulatory proteins to the basal RNA polymerase II transcription machinery. Mediator is recruited to promoters by direct interactions with regulatory proteins and serves as a scaffold for the assembly of a functional pre-initiation complex with RNA polymerase II and the general transcription factors.</text>
</comment>
<dbReference type="OrthoDB" id="5418434at2759"/>
<evidence type="ECO:0000256" key="4">
    <source>
        <dbReference type="ARBA" id="ARBA00023242"/>
    </source>
</evidence>
<name>A0A6V7VXA1_MELEN</name>
<evidence type="ECO:0000313" key="8">
    <source>
        <dbReference type="EMBL" id="CAD2179577.1"/>
    </source>
</evidence>
<keyword evidence="6" id="KW-0805">Transcription regulation</keyword>
<accession>A0A6V7VXA1</accession>
<evidence type="ECO:0000256" key="3">
    <source>
        <dbReference type="ARBA" id="ARBA00019621"/>
    </source>
</evidence>
<organism evidence="8 10">
    <name type="scientific">Meloidogyne enterolobii</name>
    <name type="common">Root-knot nematode worm</name>
    <name type="synonym">Meloidogyne mayaguensis</name>
    <dbReference type="NCBI Taxonomy" id="390850"/>
    <lineage>
        <taxon>Eukaryota</taxon>
        <taxon>Metazoa</taxon>
        <taxon>Ecdysozoa</taxon>
        <taxon>Nematoda</taxon>
        <taxon>Chromadorea</taxon>
        <taxon>Rhabditida</taxon>
        <taxon>Tylenchina</taxon>
        <taxon>Tylenchomorpha</taxon>
        <taxon>Tylenchoidea</taxon>
        <taxon>Meloidogynidae</taxon>
        <taxon>Meloidogyninae</taxon>
        <taxon>Meloidogyne</taxon>
    </lineage>
</organism>
<comment type="caution">
    <text evidence="8">The sequence shown here is derived from an EMBL/GenBank/DDBJ whole genome shotgun (WGS) entry which is preliminary data.</text>
</comment>
<evidence type="ECO:0000256" key="1">
    <source>
        <dbReference type="ARBA" id="ARBA00004123"/>
    </source>
</evidence>
<gene>
    <name evidence="6" type="primary">MED11</name>
    <name evidence="8" type="ORF">MENT_LOCUS31586</name>
    <name evidence="9" type="ORF">MENT_LOCUS49463</name>
</gene>
<dbReference type="InterPro" id="IPR019404">
    <property type="entry name" value="Mediator_Med11"/>
</dbReference>
<protein>
    <recommendedName>
        <fullName evidence="3 6">Mediator of RNA polymerase II transcription subunit 11</fullName>
    </recommendedName>
    <alternativeName>
        <fullName evidence="5 6">Mediator complex subunit 11</fullName>
    </alternativeName>
</protein>
<evidence type="ECO:0000256" key="6">
    <source>
        <dbReference type="RuleBase" id="RU364147"/>
    </source>
</evidence>
<dbReference type="EMBL" id="CAJEWN010001300">
    <property type="protein sequence ID" value="CAD2196307.1"/>
    <property type="molecule type" value="Genomic_DNA"/>
</dbReference>
<keyword evidence="6" id="KW-0804">Transcription</keyword>
<evidence type="ECO:0000256" key="2">
    <source>
        <dbReference type="ARBA" id="ARBA00008186"/>
    </source>
</evidence>
<dbReference type="Pfam" id="PF10280">
    <property type="entry name" value="Med11"/>
    <property type="match status" value="1"/>
</dbReference>
<evidence type="ECO:0000256" key="7">
    <source>
        <dbReference type="SAM" id="MobiDB-lite"/>
    </source>
</evidence>
<comment type="subunit">
    <text evidence="6">Component of the Mediator complex.</text>
</comment>
<keyword evidence="4 6" id="KW-0539">Nucleus</keyword>
<sequence length="162" mass="18344">MASTSALPETAPPVEQMMEEISADTETIQLEQRLECLKDVDWKVAELMAIVAEVLNSLEKDKPISKSKMEDLYKRYETKLDEVQKGVGEQLTYMEQVCVGAEHQGSNFHAKQVAELSGKRLQSLNNQLENIKNLINSENEEEEGNKLGIEAEQDDENMEEEL</sequence>
<dbReference type="Proteomes" id="UP000580250">
    <property type="component" value="Unassembled WGS sequence"/>
</dbReference>
<dbReference type="AlphaFoldDB" id="A0A6V7VXA1"/>
<proteinExistence type="inferred from homology"/>